<sequence>MDRWNAIRHRNDWFRTCFSTSFLVRLPVLTHFGIAFKNAWAAVLAREILDTCKTLKVFIFTLNADENFLLSASQNDPRFLLYKPARDEFVRGWIAGTRGGIKFWARGDICCQETARGNPASFLLLDQRQRWYSGRGFE</sequence>
<comment type="caution">
    <text evidence="1">The sequence shown here is derived from an EMBL/GenBank/DDBJ whole genome shotgun (WGS) entry which is preliminary data.</text>
</comment>
<reference evidence="1" key="1">
    <citation type="submission" date="2020-05" db="EMBL/GenBank/DDBJ databases">
        <title>Mycena genomes resolve the evolution of fungal bioluminescence.</title>
        <authorList>
            <person name="Tsai I.J."/>
        </authorList>
    </citation>
    <scope>NUCLEOTIDE SEQUENCE</scope>
    <source>
        <strain evidence="1">160909Yilan</strain>
    </source>
</reference>
<dbReference type="Proteomes" id="UP000623467">
    <property type="component" value="Unassembled WGS sequence"/>
</dbReference>
<evidence type="ECO:0000313" key="1">
    <source>
        <dbReference type="EMBL" id="KAF7377273.1"/>
    </source>
</evidence>
<organism evidence="1 2">
    <name type="scientific">Mycena sanguinolenta</name>
    <dbReference type="NCBI Taxonomy" id="230812"/>
    <lineage>
        <taxon>Eukaryota</taxon>
        <taxon>Fungi</taxon>
        <taxon>Dikarya</taxon>
        <taxon>Basidiomycota</taxon>
        <taxon>Agaricomycotina</taxon>
        <taxon>Agaricomycetes</taxon>
        <taxon>Agaricomycetidae</taxon>
        <taxon>Agaricales</taxon>
        <taxon>Marasmiineae</taxon>
        <taxon>Mycenaceae</taxon>
        <taxon>Mycena</taxon>
    </lineage>
</organism>
<proteinExistence type="predicted"/>
<name>A0A8H6ZE30_9AGAR</name>
<gene>
    <name evidence="1" type="ORF">MSAN_00147600</name>
</gene>
<evidence type="ECO:0000313" key="2">
    <source>
        <dbReference type="Proteomes" id="UP000623467"/>
    </source>
</evidence>
<protein>
    <submittedName>
        <fullName evidence="1">Uncharacterized protein</fullName>
    </submittedName>
</protein>
<accession>A0A8H6ZE30</accession>
<dbReference type="AlphaFoldDB" id="A0A8H6ZE30"/>
<keyword evidence="2" id="KW-1185">Reference proteome</keyword>
<dbReference type="EMBL" id="JACAZH010000001">
    <property type="protein sequence ID" value="KAF7377273.1"/>
    <property type="molecule type" value="Genomic_DNA"/>
</dbReference>